<proteinExistence type="evidence at transcript level"/>
<keyword evidence="2" id="KW-0472">Membrane</keyword>
<keyword evidence="2 3" id="KW-0812">Transmembrane</keyword>
<dbReference type="AlphaFoldDB" id="A0A346B5K2"/>
<name>A0A346B5K2_CYNPY</name>
<feature type="region of interest" description="Disordered" evidence="1">
    <location>
        <begin position="91"/>
        <end position="221"/>
    </location>
</feature>
<accession>A0A346B5K2</accession>
<feature type="compositionally biased region" description="Polar residues" evidence="1">
    <location>
        <begin position="255"/>
        <end position="267"/>
    </location>
</feature>
<keyword evidence="2" id="KW-1133">Transmembrane helix</keyword>
<feature type="region of interest" description="Disordered" evidence="1">
    <location>
        <begin position="254"/>
        <end position="281"/>
    </location>
</feature>
<feature type="region of interest" description="Disordered" evidence="1">
    <location>
        <begin position="315"/>
        <end position="375"/>
    </location>
</feature>
<organism evidence="3">
    <name type="scientific">Cynops pyrrhogaster</name>
    <name type="common">Japanese fire-bellied newt</name>
    <name type="synonym">Molge pyrrhogaster</name>
    <dbReference type="NCBI Taxonomy" id="8330"/>
    <lineage>
        <taxon>Eukaryota</taxon>
        <taxon>Metazoa</taxon>
        <taxon>Chordata</taxon>
        <taxon>Craniata</taxon>
        <taxon>Vertebrata</taxon>
        <taxon>Euteleostomi</taxon>
        <taxon>Amphibia</taxon>
        <taxon>Batrachia</taxon>
        <taxon>Caudata</taxon>
        <taxon>Salamandroidea</taxon>
        <taxon>Salamandridae</taxon>
        <taxon>Pleurodelinae</taxon>
        <taxon>Cynops</taxon>
    </lineage>
</organism>
<evidence type="ECO:0000313" key="3">
    <source>
        <dbReference type="EMBL" id="AXL48521.1"/>
    </source>
</evidence>
<dbReference type="EMBL" id="MG923550">
    <property type="protein sequence ID" value="AXL48521.1"/>
    <property type="molecule type" value="mRNA"/>
</dbReference>
<reference evidence="3" key="1">
    <citation type="journal article" date="2018" name="Sci. Rep.">
        <title>Novel erythrocyte clumps revealed by an orphan gene Newtic1 in circulating blood and regenerating limbs of the adult newt.</title>
        <authorList>
            <person name="Casco-Robles R.M."/>
            <person name="Watanabe A."/>
            <person name="Eto K."/>
            <person name="Takeshima K."/>
            <person name="Obata S."/>
            <person name="Kinoshita T."/>
            <person name="Ariizumi T."/>
            <person name="Nakatani K."/>
            <person name="Nakada T."/>
            <person name="Tsonis P.A."/>
            <person name="Casco-Robles M.M."/>
            <person name="Sakurai K."/>
            <person name="Yahata K."/>
            <person name="Maruo F."/>
            <person name="Toyama F."/>
            <person name="Chiba C."/>
        </authorList>
    </citation>
    <scope>NUCLEOTIDE SEQUENCE</scope>
    <source>
        <tissue evidence="3">Blastema - forearm</tissue>
    </source>
</reference>
<feature type="transmembrane region" description="Helical" evidence="2">
    <location>
        <begin position="16"/>
        <end position="40"/>
    </location>
</feature>
<feature type="compositionally biased region" description="Polar residues" evidence="1">
    <location>
        <begin position="122"/>
        <end position="132"/>
    </location>
</feature>
<protein>
    <submittedName>
        <fullName evidence="3">Newtic1 transmembrane protein</fullName>
    </submittedName>
</protein>
<sequence length="375" mass="40725">MAGSLEPAMATTSYSAFLWALMSTASMVSTVALLLLCGLCRRLRKQGSHSISARNGSLTRAQTTLTKVTQKNEELPMNGTKTVEGIENGAFSASEPVDPSEPQVELPVDVQTSRRSPDSKRASQNKTLQGPQESLKHRRLPSIPHIMLNQPDNERNSGVPMQRPTFQPPEPPTYEEVHGGKAAVESGPPERAVGGGLSQRVGPMHESWIGDDEEWPAAPPLTLFDQPFENVYTDLKNESIATLKDQPIIVPTVDSAGTQKSSPQATASVGVEPHEENSTSIPAPLSWRFHLALASNTEDNTAVQDPTLTGLYSKVKKSTKRPFSLPSSTLEDPLKVEDDVPPPVPVKQFDIEEDLSTQNQDIEDPLPPPPILLIN</sequence>
<evidence type="ECO:0000256" key="1">
    <source>
        <dbReference type="SAM" id="MobiDB-lite"/>
    </source>
</evidence>
<feature type="compositionally biased region" description="Pro residues" evidence="1">
    <location>
        <begin position="365"/>
        <end position="375"/>
    </location>
</feature>
<evidence type="ECO:0000256" key="2">
    <source>
        <dbReference type="SAM" id="Phobius"/>
    </source>
</evidence>